<protein>
    <submittedName>
        <fullName evidence="1">Uncharacterized protein</fullName>
    </submittedName>
</protein>
<reference evidence="1 2" key="1">
    <citation type="submission" date="2022-12" db="EMBL/GenBank/DDBJ databases">
        <title>Chromosome-level genome assembly of true bugs.</title>
        <authorList>
            <person name="Ma L."/>
            <person name="Li H."/>
        </authorList>
    </citation>
    <scope>NUCLEOTIDE SEQUENCE [LARGE SCALE GENOMIC DNA]</scope>
    <source>
        <strain evidence="1">Lab_2022b</strain>
    </source>
</reference>
<evidence type="ECO:0000313" key="2">
    <source>
        <dbReference type="Proteomes" id="UP001461498"/>
    </source>
</evidence>
<name>A0AAW1D821_9HEMI</name>
<dbReference type="AlphaFoldDB" id="A0AAW1D821"/>
<proteinExistence type="predicted"/>
<gene>
    <name evidence="1" type="ORF">O3M35_008580</name>
</gene>
<sequence length="113" mass="12711">MRVTDSKNVIKNFPTVCVSVCLSVTNFNLTADILVQFFAFGTTWQCADYIKISSESDQQCCQQNSSKLRILCPPYLKNGLSQLKNFLYSILVLSNLDLISFWAPSAQQGCHFT</sequence>
<keyword evidence="2" id="KW-1185">Reference proteome</keyword>
<dbReference type="EMBL" id="JAPXFL010000005">
    <property type="protein sequence ID" value="KAK9506692.1"/>
    <property type="molecule type" value="Genomic_DNA"/>
</dbReference>
<dbReference type="Proteomes" id="UP001461498">
    <property type="component" value="Unassembled WGS sequence"/>
</dbReference>
<comment type="caution">
    <text evidence="1">The sequence shown here is derived from an EMBL/GenBank/DDBJ whole genome shotgun (WGS) entry which is preliminary data.</text>
</comment>
<evidence type="ECO:0000313" key="1">
    <source>
        <dbReference type="EMBL" id="KAK9506692.1"/>
    </source>
</evidence>
<organism evidence="1 2">
    <name type="scientific">Rhynocoris fuscipes</name>
    <dbReference type="NCBI Taxonomy" id="488301"/>
    <lineage>
        <taxon>Eukaryota</taxon>
        <taxon>Metazoa</taxon>
        <taxon>Ecdysozoa</taxon>
        <taxon>Arthropoda</taxon>
        <taxon>Hexapoda</taxon>
        <taxon>Insecta</taxon>
        <taxon>Pterygota</taxon>
        <taxon>Neoptera</taxon>
        <taxon>Paraneoptera</taxon>
        <taxon>Hemiptera</taxon>
        <taxon>Heteroptera</taxon>
        <taxon>Panheteroptera</taxon>
        <taxon>Cimicomorpha</taxon>
        <taxon>Reduviidae</taxon>
        <taxon>Harpactorinae</taxon>
        <taxon>Harpactorini</taxon>
        <taxon>Rhynocoris</taxon>
    </lineage>
</organism>
<accession>A0AAW1D821</accession>